<feature type="compositionally biased region" description="Basic and acidic residues" evidence="1">
    <location>
        <begin position="379"/>
        <end position="413"/>
    </location>
</feature>
<name>A0A9Q9AYD6_9PEZI</name>
<dbReference type="EMBL" id="CP099426">
    <property type="protein sequence ID" value="USW57384.1"/>
    <property type="molecule type" value="Genomic_DNA"/>
</dbReference>
<dbReference type="AlphaFoldDB" id="A0A9Q9AYD6"/>
<feature type="compositionally biased region" description="Polar residues" evidence="1">
    <location>
        <begin position="439"/>
        <end position="460"/>
    </location>
</feature>
<accession>A0A9Q9AYD6</accession>
<evidence type="ECO:0000256" key="1">
    <source>
        <dbReference type="SAM" id="MobiDB-lite"/>
    </source>
</evidence>
<feature type="compositionally biased region" description="Basic and acidic residues" evidence="1">
    <location>
        <begin position="268"/>
        <end position="281"/>
    </location>
</feature>
<proteinExistence type="predicted"/>
<feature type="region of interest" description="Disordered" evidence="1">
    <location>
        <begin position="211"/>
        <end position="354"/>
    </location>
</feature>
<feature type="region of interest" description="Disordered" evidence="1">
    <location>
        <begin position="116"/>
        <end position="136"/>
    </location>
</feature>
<gene>
    <name evidence="2" type="ORF">Slin15195_G107030</name>
</gene>
<feature type="compositionally biased region" description="Polar residues" evidence="1">
    <location>
        <begin position="294"/>
        <end position="313"/>
    </location>
</feature>
<keyword evidence="3" id="KW-1185">Reference proteome</keyword>
<organism evidence="2 3">
    <name type="scientific">Septoria linicola</name>
    <dbReference type="NCBI Taxonomy" id="215465"/>
    <lineage>
        <taxon>Eukaryota</taxon>
        <taxon>Fungi</taxon>
        <taxon>Dikarya</taxon>
        <taxon>Ascomycota</taxon>
        <taxon>Pezizomycotina</taxon>
        <taxon>Dothideomycetes</taxon>
        <taxon>Dothideomycetidae</taxon>
        <taxon>Mycosphaerellales</taxon>
        <taxon>Mycosphaerellaceae</taxon>
        <taxon>Septoria</taxon>
    </lineage>
</organism>
<sequence length="628" mass="69551">MNYQDYVGCDHVPFAENLNKQIQHQFKRLAYVNRVEQEHIDDLAELERQLNVARRIYAGWRVAVLEQEDEAPAGEVDKDEFEDFEEEVRLAGSAVERLKAFLERLIVELEDEAIEYEGEEGLGGEDEFGDEDEEIEDEEAVEYEEHYSADTSPQSEFGSKAPQKTIKASLATPAHPFFGGKGPVAVTDLFRNAELDLISEDESLVQEEADIDGPAVPSPLSSRRQFGSKGPVMATEVDTEVEEDLFGSGEQDLESNEQDLESDEQDLDREIKKDSNAKEISEMILGIMEEDSASPVNQTLTIDNTTPTESAQTHNKKRSFDSAFHIDGSEPKRPSQKQRTESHLHTPSDIPGTGRICFEVNIKATMQFSLEESQVEDEAPGRWRNEAGLREPEVKGETNGGKRDSASTKKDLSGNEGGADIEKGEKESNEEETEDSDNLNASEQATQTQDATVAPPQQVQAIPGQVQLPPAAPDPASTAPQFVPNPTQPPLSAAIPIPAAPQTKFIRLEVDTTPYHGLQPIPQAIWTLQALVKACPLDEDGLPISSSLGKLPATFTIPGTATQMTHFAPVGVLRVGKRQSPLWEFWMDSSLFTEDEWLRLNEKRGQAIKTQYRELPSRAYGRLVPARA</sequence>
<dbReference type="Proteomes" id="UP001056384">
    <property type="component" value="Chromosome 9"/>
</dbReference>
<evidence type="ECO:0000313" key="3">
    <source>
        <dbReference type="Proteomes" id="UP001056384"/>
    </source>
</evidence>
<protein>
    <submittedName>
        <fullName evidence="2">Uncharacterized protein</fullName>
    </submittedName>
</protein>
<reference evidence="2" key="1">
    <citation type="submission" date="2022-06" db="EMBL/GenBank/DDBJ databases">
        <title>Complete genome sequences of two strains of the flax pathogen Septoria linicola.</title>
        <authorList>
            <person name="Lapalu N."/>
            <person name="Simon A."/>
            <person name="Demenou B."/>
            <person name="Paumier D."/>
            <person name="Guillot M.-P."/>
            <person name="Gout L."/>
            <person name="Valade R."/>
        </authorList>
    </citation>
    <scope>NUCLEOTIDE SEQUENCE</scope>
    <source>
        <strain evidence="2">SE15195</strain>
    </source>
</reference>
<feature type="compositionally biased region" description="Acidic residues" evidence="1">
    <location>
        <begin position="237"/>
        <end position="267"/>
    </location>
</feature>
<feature type="region of interest" description="Disordered" evidence="1">
    <location>
        <begin position="144"/>
        <end position="163"/>
    </location>
</feature>
<evidence type="ECO:0000313" key="2">
    <source>
        <dbReference type="EMBL" id="USW57384.1"/>
    </source>
</evidence>
<feature type="compositionally biased region" description="Basic and acidic residues" evidence="1">
    <location>
        <begin position="327"/>
        <end position="346"/>
    </location>
</feature>
<feature type="region of interest" description="Disordered" evidence="1">
    <location>
        <begin position="371"/>
        <end position="495"/>
    </location>
</feature>
<feature type="compositionally biased region" description="Acidic residues" evidence="1">
    <location>
        <begin position="428"/>
        <end position="437"/>
    </location>
</feature>